<evidence type="ECO:0000256" key="1">
    <source>
        <dbReference type="ARBA" id="ARBA00004123"/>
    </source>
</evidence>
<dbReference type="InterPro" id="IPR050987">
    <property type="entry name" value="AtrR-like"/>
</dbReference>
<dbReference type="GO" id="GO:0005634">
    <property type="term" value="C:nucleus"/>
    <property type="evidence" value="ECO:0007669"/>
    <property type="project" value="UniProtKB-SubCell"/>
</dbReference>
<dbReference type="GO" id="GO:0003677">
    <property type="term" value="F:DNA binding"/>
    <property type="evidence" value="ECO:0007669"/>
    <property type="project" value="UniProtKB-KW"/>
</dbReference>
<evidence type="ECO:0000256" key="3">
    <source>
        <dbReference type="ARBA" id="ARBA00023125"/>
    </source>
</evidence>
<dbReference type="SMART" id="SM00906">
    <property type="entry name" value="Fungal_trans"/>
    <property type="match status" value="1"/>
</dbReference>
<comment type="caution">
    <text evidence="7">The sequence shown here is derived from an EMBL/GenBank/DDBJ whole genome shotgun (WGS) entry which is preliminary data.</text>
</comment>
<evidence type="ECO:0000313" key="8">
    <source>
        <dbReference type="Proteomes" id="UP000620124"/>
    </source>
</evidence>
<evidence type="ECO:0000259" key="6">
    <source>
        <dbReference type="SMART" id="SM00906"/>
    </source>
</evidence>
<keyword evidence="8" id="KW-1185">Reference proteome</keyword>
<dbReference type="GO" id="GO:0008270">
    <property type="term" value="F:zinc ion binding"/>
    <property type="evidence" value="ECO:0007669"/>
    <property type="project" value="InterPro"/>
</dbReference>
<reference evidence="7" key="1">
    <citation type="submission" date="2020-05" db="EMBL/GenBank/DDBJ databases">
        <title>Mycena genomes resolve the evolution of fungal bioluminescence.</title>
        <authorList>
            <person name="Tsai I.J."/>
        </authorList>
    </citation>
    <scope>NUCLEOTIDE SEQUENCE</scope>
    <source>
        <strain evidence="7">CCC161011</strain>
    </source>
</reference>
<evidence type="ECO:0000256" key="4">
    <source>
        <dbReference type="ARBA" id="ARBA00023242"/>
    </source>
</evidence>
<dbReference type="EMBL" id="JACAZI010000023">
    <property type="protein sequence ID" value="KAF7336147.1"/>
    <property type="molecule type" value="Genomic_DNA"/>
</dbReference>
<dbReference type="Pfam" id="PF04082">
    <property type="entry name" value="Fungal_trans"/>
    <property type="match status" value="1"/>
</dbReference>
<keyword evidence="2" id="KW-0479">Metal-binding</keyword>
<protein>
    <submittedName>
        <fullName evidence="7">Zn(2)-C6 fungal-type domain-containing protein</fullName>
    </submittedName>
</protein>
<dbReference type="Proteomes" id="UP000620124">
    <property type="component" value="Unassembled WGS sequence"/>
</dbReference>
<dbReference type="OrthoDB" id="4456959at2759"/>
<organism evidence="7 8">
    <name type="scientific">Mycena venus</name>
    <dbReference type="NCBI Taxonomy" id="2733690"/>
    <lineage>
        <taxon>Eukaryota</taxon>
        <taxon>Fungi</taxon>
        <taxon>Dikarya</taxon>
        <taxon>Basidiomycota</taxon>
        <taxon>Agaricomycotina</taxon>
        <taxon>Agaricomycetes</taxon>
        <taxon>Agaricomycetidae</taxon>
        <taxon>Agaricales</taxon>
        <taxon>Marasmiineae</taxon>
        <taxon>Mycenaceae</taxon>
        <taxon>Mycena</taxon>
    </lineage>
</organism>
<keyword evidence="3" id="KW-0238">DNA-binding</keyword>
<dbReference type="PANTHER" id="PTHR46910:SF3">
    <property type="entry name" value="HALOTOLERANCE PROTEIN 9-RELATED"/>
    <property type="match status" value="1"/>
</dbReference>
<dbReference type="GO" id="GO:0003700">
    <property type="term" value="F:DNA-binding transcription factor activity"/>
    <property type="evidence" value="ECO:0007669"/>
    <property type="project" value="InterPro"/>
</dbReference>
<name>A0A8H7CHH5_9AGAR</name>
<dbReference type="CDD" id="cd12148">
    <property type="entry name" value="fungal_TF_MHR"/>
    <property type="match status" value="1"/>
</dbReference>
<feature type="domain" description="Xylanolytic transcriptional activator regulatory" evidence="6">
    <location>
        <begin position="152"/>
        <end position="225"/>
    </location>
</feature>
<dbReference type="AlphaFoldDB" id="A0A8H7CHH5"/>
<keyword evidence="4" id="KW-0539">Nucleus</keyword>
<comment type="subcellular location">
    <subcellularLocation>
        <location evidence="1">Nucleus</location>
    </subcellularLocation>
</comment>
<dbReference type="InterPro" id="IPR007219">
    <property type="entry name" value="XnlR_reg_dom"/>
</dbReference>
<dbReference type="PANTHER" id="PTHR46910">
    <property type="entry name" value="TRANSCRIPTION FACTOR PDR1"/>
    <property type="match status" value="1"/>
</dbReference>
<evidence type="ECO:0000313" key="7">
    <source>
        <dbReference type="EMBL" id="KAF7336147.1"/>
    </source>
</evidence>
<gene>
    <name evidence="7" type="ORF">MVEN_02162100</name>
</gene>
<sequence length="555" mass="63048">MKEEYLGRPLPECRRPLFWDLLPWEKEAYNRRQRYAFPPSDLIGSLLHLYFAHVHPTIPILHRPSFMRFVAEGLHTENIAFGGTLLSVLAVASRYSDDPRVFVDGETSLSAGWKFYEQIQIPRKFFEPTIHEVQMYLLLSLYASGTSVPQASWLYLGLGVRCLQRRSDYRRKPDGQRSSPNDELWKRAFWSFVIFDRTTSAFLGQPMGMQLDDYDVEFPLEVDDEYWDQGLTQPSGQLSQLSYFLCHIRVCEILGDASRRLYGTKKSRILMGWDGPDWEQRAVAELDSTMNDFLDSIPSHLKWDPESPPHGLFFDQSVTLHVSYNFILIAIHRPYIQKMTTLAAPSLFICARAARAIINTTYIWLKTRQRLPQPCLTNPVFVSGIVLVLCMLGAKRSGLSANQEKDLAHIVTAMDILKVAESRSQSAGRLWEILRELCSLDGALPLNSSTNNKADLVPVTASPTTITESSVAYPADEHLPQPSQPFDFEHHPLPSDQSSGPRPGMSIEQLLADADPLDSMGSILDDEFMSMWMAAPTDVLTISHWDAYIENRNNN</sequence>
<dbReference type="GO" id="GO:0006351">
    <property type="term" value="P:DNA-templated transcription"/>
    <property type="evidence" value="ECO:0007669"/>
    <property type="project" value="InterPro"/>
</dbReference>
<accession>A0A8H7CHH5</accession>
<proteinExistence type="predicted"/>
<evidence type="ECO:0000256" key="2">
    <source>
        <dbReference type="ARBA" id="ARBA00022723"/>
    </source>
</evidence>
<feature type="region of interest" description="Disordered" evidence="5">
    <location>
        <begin position="475"/>
        <end position="506"/>
    </location>
</feature>
<evidence type="ECO:0000256" key="5">
    <source>
        <dbReference type="SAM" id="MobiDB-lite"/>
    </source>
</evidence>